<evidence type="ECO:0008006" key="3">
    <source>
        <dbReference type="Google" id="ProtNLM"/>
    </source>
</evidence>
<gene>
    <name evidence="1" type="ORF">GCM10009575_059090</name>
</gene>
<evidence type="ECO:0000313" key="2">
    <source>
        <dbReference type="Proteomes" id="UP001500418"/>
    </source>
</evidence>
<keyword evidence="2" id="KW-1185">Reference proteome</keyword>
<protein>
    <recommendedName>
        <fullName evidence="3">Integrase catalytic domain-containing protein</fullName>
    </recommendedName>
</protein>
<accession>A0ABP4AXB3</accession>
<evidence type="ECO:0000313" key="1">
    <source>
        <dbReference type="EMBL" id="GAA0942632.1"/>
    </source>
</evidence>
<organism evidence="1 2">
    <name type="scientific">Streptomyces rhizosphaericus</name>
    <dbReference type="NCBI Taxonomy" id="114699"/>
    <lineage>
        <taxon>Bacteria</taxon>
        <taxon>Bacillati</taxon>
        <taxon>Actinomycetota</taxon>
        <taxon>Actinomycetes</taxon>
        <taxon>Kitasatosporales</taxon>
        <taxon>Streptomycetaceae</taxon>
        <taxon>Streptomyces</taxon>
        <taxon>Streptomyces violaceusniger group</taxon>
    </lineage>
</organism>
<dbReference type="EMBL" id="BAAAID010000043">
    <property type="protein sequence ID" value="GAA0942632.1"/>
    <property type="molecule type" value="Genomic_DNA"/>
</dbReference>
<name>A0ABP4AXB3_9ACTN</name>
<dbReference type="SUPFAM" id="SSF53098">
    <property type="entry name" value="Ribonuclease H-like"/>
    <property type="match status" value="1"/>
</dbReference>
<comment type="caution">
    <text evidence="1">The sequence shown here is derived from an EMBL/GenBank/DDBJ whole genome shotgun (WGS) entry which is preliminary data.</text>
</comment>
<dbReference type="Proteomes" id="UP001500418">
    <property type="component" value="Unassembled WGS sequence"/>
</dbReference>
<reference evidence="2" key="1">
    <citation type="journal article" date="2019" name="Int. J. Syst. Evol. Microbiol.">
        <title>The Global Catalogue of Microorganisms (GCM) 10K type strain sequencing project: providing services to taxonomists for standard genome sequencing and annotation.</title>
        <authorList>
            <consortium name="The Broad Institute Genomics Platform"/>
            <consortium name="The Broad Institute Genome Sequencing Center for Infectious Disease"/>
            <person name="Wu L."/>
            <person name="Ma J."/>
        </authorList>
    </citation>
    <scope>NUCLEOTIDE SEQUENCE [LARGE SCALE GENOMIC DNA]</scope>
    <source>
        <strain evidence="2">JCM 11444</strain>
    </source>
</reference>
<proteinExistence type="predicted"/>
<dbReference type="InterPro" id="IPR012337">
    <property type="entry name" value="RNaseH-like_sf"/>
</dbReference>
<sequence>MLVVDALRMAHGRSGLEAGCILHSDRGSEYTSAEFRAGDTVVGLRQSWLRIADITRNPTGPWITQQARNYPMSLDDTRSR</sequence>